<dbReference type="PRINTS" id="PR00111">
    <property type="entry name" value="ABHYDROLASE"/>
</dbReference>
<dbReference type="EMBL" id="NAJO01000065">
    <property type="protein sequence ID" value="OQN96550.1"/>
    <property type="molecule type" value="Genomic_DNA"/>
</dbReference>
<evidence type="ECO:0000313" key="3">
    <source>
        <dbReference type="Proteomes" id="UP000192596"/>
    </source>
</evidence>
<protein>
    <recommendedName>
        <fullName evidence="1">AB hydrolase-1 domain-containing protein</fullName>
    </recommendedName>
</protein>
<accession>A0A1V8SCB8</accession>
<dbReference type="GO" id="GO:0016020">
    <property type="term" value="C:membrane"/>
    <property type="evidence" value="ECO:0007669"/>
    <property type="project" value="TreeGrafter"/>
</dbReference>
<evidence type="ECO:0000313" key="2">
    <source>
        <dbReference type="EMBL" id="OQN96550.1"/>
    </source>
</evidence>
<dbReference type="PRINTS" id="PR00412">
    <property type="entry name" value="EPOXHYDRLASE"/>
</dbReference>
<dbReference type="NCBIfam" id="NF002938">
    <property type="entry name" value="PRK03592.1"/>
    <property type="match status" value="1"/>
</dbReference>
<dbReference type="Pfam" id="PF00561">
    <property type="entry name" value="Abhydrolase_1"/>
    <property type="match status" value="1"/>
</dbReference>
<dbReference type="PANTHER" id="PTHR43798">
    <property type="entry name" value="MONOACYLGLYCEROL LIPASE"/>
    <property type="match status" value="1"/>
</dbReference>
<feature type="domain" description="AB hydrolase-1" evidence="1">
    <location>
        <begin position="42"/>
        <end position="161"/>
    </location>
</feature>
<evidence type="ECO:0000259" key="1">
    <source>
        <dbReference type="Pfam" id="PF00561"/>
    </source>
</evidence>
<reference evidence="3" key="1">
    <citation type="submission" date="2017-03" db="EMBL/GenBank/DDBJ databases">
        <title>Genomes of endolithic fungi from Antarctica.</title>
        <authorList>
            <person name="Coleine C."/>
            <person name="Masonjones S."/>
            <person name="Stajich J.E."/>
        </authorList>
    </citation>
    <scope>NUCLEOTIDE SEQUENCE [LARGE SCALE GENOMIC DNA]</scope>
    <source>
        <strain evidence="3">CCFEE 5527</strain>
    </source>
</reference>
<dbReference type="InterPro" id="IPR029058">
    <property type="entry name" value="AB_hydrolase_fold"/>
</dbReference>
<dbReference type="Gene3D" id="3.40.50.1820">
    <property type="entry name" value="alpha/beta hydrolase"/>
    <property type="match status" value="1"/>
</dbReference>
<dbReference type="GO" id="GO:0003824">
    <property type="term" value="F:catalytic activity"/>
    <property type="evidence" value="ECO:0007669"/>
    <property type="project" value="InterPro"/>
</dbReference>
<keyword evidence="3" id="KW-1185">Reference proteome</keyword>
<name>A0A1V8SCB8_9PEZI</name>
<dbReference type="InParanoid" id="A0A1V8SCB8"/>
<dbReference type="InterPro" id="IPR050266">
    <property type="entry name" value="AB_hydrolase_sf"/>
</dbReference>
<dbReference type="STRING" id="1507870.A0A1V8SCB8"/>
<dbReference type="InterPro" id="IPR000639">
    <property type="entry name" value="Epox_hydrolase-like"/>
</dbReference>
<gene>
    <name evidence="2" type="ORF">B0A48_17124</name>
</gene>
<dbReference type="SUPFAM" id="SSF53474">
    <property type="entry name" value="alpha/beta-Hydrolases"/>
    <property type="match status" value="1"/>
</dbReference>
<organism evidence="2 3">
    <name type="scientific">Cryoendolithus antarcticus</name>
    <dbReference type="NCBI Taxonomy" id="1507870"/>
    <lineage>
        <taxon>Eukaryota</taxon>
        <taxon>Fungi</taxon>
        <taxon>Dikarya</taxon>
        <taxon>Ascomycota</taxon>
        <taxon>Pezizomycotina</taxon>
        <taxon>Dothideomycetes</taxon>
        <taxon>Dothideomycetidae</taxon>
        <taxon>Cladosporiales</taxon>
        <taxon>Cladosporiaceae</taxon>
        <taxon>Cryoendolithus</taxon>
    </lineage>
</organism>
<dbReference type="AlphaFoldDB" id="A0A1V8SCB8"/>
<dbReference type="OrthoDB" id="284184at2759"/>
<comment type="caution">
    <text evidence="2">The sequence shown here is derived from an EMBL/GenBank/DDBJ whole genome shotgun (WGS) entry which is preliminary data.</text>
</comment>
<dbReference type="PANTHER" id="PTHR43798:SF33">
    <property type="entry name" value="HYDROLASE, PUTATIVE (AFU_ORTHOLOGUE AFUA_2G14860)-RELATED"/>
    <property type="match status" value="1"/>
</dbReference>
<sequence length="304" mass="34237">MASTDTSISSCFPFTLKHVAVLDSHIAYIDTEASHNAAITAILLHGNPTSSYIWRNIIPHVSPVVRCIAPDLIGMGKSGKPIITYRFVDHARYLDAFLDAVNPNGPVVIVAQDWGSALGLHWAFRHQDRIAGLALMEFIRPFSTWDDAGGVQAQEVFKRFRDPVVGRKLIMEDDVFVKVLLPGGVVRGLTGEEQGYYSSPFPTVALREPVWRWPNEIPIEGHPKDVFEIAVKYHDWLLETDKPKLLFWATPGAFINPEKAREYAMKLKNVTMVDLGEGRHYLQEDHPHEIGHATAEFIRELLHQ</sequence>
<dbReference type="Proteomes" id="UP000192596">
    <property type="component" value="Unassembled WGS sequence"/>
</dbReference>
<proteinExistence type="predicted"/>
<dbReference type="InterPro" id="IPR000073">
    <property type="entry name" value="AB_hydrolase_1"/>
</dbReference>